<evidence type="ECO:0000313" key="2">
    <source>
        <dbReference type="EMBL" id="KAF9511794.1"/>
    </source>
</evidence>
<proteinExistence type="predicted"/>
<dbReference type="EMBL" id="MU128995">
    <property type="protein sequence ID" value="KAF9511794.1"/>
    <property type="molecule type" value="Genomic_DNA"/>
</dbReference>
<sequence>MLDLIPSRKSPILRTLQCINHARTAVPAIAEESMLGERGLLTNVRLSFQKAMKNISGYFTLFLEGNSKLQILVVNDMLPFCVDYETPVGEGWGKDEFWPQHPSNLNWLMVTDPVRTRDSVATCERVWVKKQAKQWGDNPAMQGVIVRRITEAREVNHTGGGVETSRRMRASQYSKRRHVNERKTAERETADPDKGERCRQTGANLADGNRRGNLSIVDRQKR</sequence>
<protein>
    <submittedName>
        <fullName evidence="2">Uncharacterized protein</fullName>
    </submittedName>
</protein>
<comment type="caution">
    <text evidence="2">The sequence shown here is derived from an EMBL/GenBank/DDBJ whole genome shotgun (WGS) entry which is preliminary data.</text>
</comment>
<accession>A0A9P6DUM5</accession>
<name>A0A9P6DUM5_9AGAM</name>
<evidence type="ECO:0000256" key="1">
    <source>
        <dbReference type="SAM" id="MobiDB-lite"/>
    </source>
</evidence>
<evidence type="ECO:0000313" key="3">
    <source>
        <dbReference type="Proteomes" id="UP000886523"/>
    </source>
</evidence>
<dbReference type="AlphaFoldDB" id="A0A9P6DUM5"/>
<feature type="region of interest" description="Disordered" evidence="1">
    <location>
        <begin position="156"/>
        <end position="222"/>
    </location>
</feature>
<dbReference type="Proteomes" id="UP000886523">
    <property type="component" value="Unassembled WGS sequence"/>
</dbReference>
<reference evidence="2" key="1">
    <citation type="journal article" date="2020" name="Nat. Commun.">
        <title>Large-scale genome sequencing of mycorrhizal fungi provides insights into the early evolution of symbiotic traits.</title>
        <authorList>
            <person name="Miyauchi S."/>
            <person name="Kiss E."/>
            <person name="Kuo A."/>
            <person name="Drula E."/>
            <person name="Kohler A."/>
            <person name="Sanchez-Garcia M."/>
            <person name="Morin E."/>
            <person name="Andreopoulos B."/>
            <person name="Barry K.W."/>
            <person name="Bonito G."/>
            <person name="Buee M."/>
            <person name="Carver A."/>
            <person name="Chen C."/>
            <person name="Cichocki N."/>
            <person name="Clum A."/>
            <person name="Culley D."/>
            <person name="Crous P.W."/>
            <person name="Fauchery L."/>
            <person name="Girlanda M."/>
            <person name="Hayes R.D."/>
            <person name="Keri Z."/>
            <person name="LaButti K."/>
            <person name="Lipzen A."/>
            <person name="Lombard V."/>
            <person name="Magnuson J."/>
            <person name="Maillard F."/>
            <person name="Murat C."/>
            <person name="Nolan M."/>
            <person name="Ohm R.A."/>
            <person name="Pangilinan J."/>
            <person name="Pereira M.F."/>
            <person name="Perotto S."/>
            <person name="Peter M."/>
            <person name="Pfister S."/>
            <person name="Riley R."/>
            <person name="Sitrit Y."/>
            <person name="Stielow J.B."/>
            <person name="Szollosi G."/>
            <person name="Zifcakova L."/>
            <person name="Stursova M."/>
            <person name="Spatafora J.W."/>
            <person name="Tedersoo L."/>
            <person name="Vaario L.M."/>
            <person name="Yamada A."/>
            <person name="Yan M."/>
            <person name="Wang P."/>
            <person name="Xu J."/>
            <person name="Bruns T."/>
            <person name="Baldrian P."/>
            <person name="Vilgalys R."/>
            <person name="Dunand C."/>
            <person name="Henrissat B."/>
            <person name="Grigoriev I.V."/>
            <person name="Hibbett D."/>
            <person name="Nagy L.G."/>
            <person name="Martin F.M."/>
        </authorList>
    </citation>
    <scope>NUCLEOTIDE SEQUENCE</scope>
    <source>
        <strain evidence="2">UP504</strain>
    </source>
</reference>
<organism evidence="2 3">
    <name type="scientific">Hydnum rufescens UP504</name>
    <dbReference type="NCBI Taxonomy" id="1448309"/>
    <lineage>
        <taxon>Eukaryota</taxon>
        <taxon>Fungi</taxon>
        <taxon>Dikarya</taxon>
        <taxon>Basidiomycota</taxon>
        <taxon>Agaricomycotina</taxon>
        <taxon>Agaricomycetes</taxon>
        <taxon>Cantharellales</taxon>
        <taxon>Hydnaceae</taxon>
        <taxon>Hydnum</taxon>
    </lineage>
</organism>
<keyword evidence="3" id="KW-1185">Reference proteome</keyword>
<feature type="compositionally biased region" description="Basic and acidic residues" evidence="1">
    <location>
        <begin position="181"/>
        <end position="199"/>
    </location>
</feature>
<gene>
    <name evidence="2" type="ORF">BS47DRAFT_1363561</name>
</gene>